<dbReference type="PROSITE" id="PS50850">
    <property type="entry name" value="MFS"/>
    <property type="match status" value="1"/>
</dbReference>
<proteinExistence type="predicted"/>
<name>A0ABV8TE40_9ACTN</name>
<comment type="subcellular location">
    <subcellularLocation>
        <location evidence="1">Cell membrane</location>
        <topology evidence="1">Multi-pass membrane protein</topology>
    </subcellularLocation>
</comment>
<sequence>RATAFAVWGAVAGAASAVGTVCGGVLTEYAGWRWLFLGSLPLCAVALALAARSLPHATVPPSPASAPAPAPASAPEPEPGFAPCGDRTARRLFRTRVDWPGIVLVSVAVTGLAYAVISGGESGWGAPDSLAGWLTALCAGGGFVLAERRCPRPILPPALVTAPRFVAVLLAAFGYYFAAFGALPALATWMQTGLGLASPAVSLVLVAQLVVFVAVSGLVSRHLHALHPAWTLGVGTILVGVGAVTATAVAGRPDWPVLLPFLVLSGVGAGVVSPVLPAVAIATAPPHHAGAAGGAANAVRQLGLTLGVAVCGTLTRTSTAPRMSLACAACALVAITTGALAVRLLRRSDSS</sequence>
<feature type="non-terminal residue" evidence="9">
    <location>
        <position position="1"/>
    </location>
</feature>
<evidence type="ECO:0000256" key="2">
    <source>
        <dbReference type="ARBA" id="ARBA00022692"/>
    </source>
</evidence>
<evidence type="ECO:0000256" key="1">
    <source>
        <dbReference type="ARBA" id="ARBA00004651"/>
    </source>
</evidence>
<keyword evidence="10" id="KW-1185">Reference proteome</keyword>
<gene>
    <name evidence="9" type="ORF">ACFPC0_13500</name>
</gene>
<feature type="transmembrane region" description="Helical" evidence="7">
    <location>
        <begin position="196"/>
        <end position="218"/>
    </location>
</feature>
<feature type="compositionally biased region" description="Pro residues" evidence="6">
    <location>
        <begin position="60"/>
        <end position="80"/>
    </location>
</feature>
<dbReference type="EMBL" id="JBHSDP010000014">
    <property type="protein sequence ID" value="MFC4328820.1"/>
    <property type="molecule type" value="Genomic_DNA"/>
</dbReference>
<dbReference type="InterPro" id="IPR011701">
    <property type="entry name" value="MFS"/>
</dbReference>
<evidence type="ECO:0000256" key="5">
    <source>
        <dbReference type="ARBA" id="ARBA00023251"/>
    </source>
</evidence>
<feature type="transmembrane region" description="Helical" evidence="7">
    <location>
        <begin position="325"/>
        <end position="345"/>
    </location>
</feature>
<evidence type="ECO:0000256" key="6">
    <source>
        <dbReference type="SAM" id="MobiDB-lite"/>
    </source>
</evidence>
<evidence type="ECO:0000313" key="9">
    <source>
        <dbReference type="EMBL" id="MFC4328820.1"/>
    </source>
</evidence>
<feature type="transmembrane region" description="Helical" evidence="7">
    <location>
        <begin position="257"/>
        <end position="282"/>
    </location>
</feature>
<evidence type="ECO:0000259" key="8">
    <source>
        <dbReference type="PROSITE" id="PS50850"/>
    </source>
</evidence>
<feature type="transmembrane region" description="Helical" evidence="7">
    <location>
        <begin position="129"/>
        <end position="146"/>
    </location>
</feature>
<evidence type="ECO:0000256" key="4">
    <source>
        <dbReference type="ARBA" id="ARBA00023136"/>
    </source>
</evidence>
<feature type="transmembrane region" description="Helical" evidence="7">
    <location>
        <begin position="230"/>
        <end position="251"/>
    </location>
</feature>
<dbReference type="InterPro" id="IPR036259">
    <property type="entry name" value="MFS_trans_sf"/>
</dbReference>
<keyword evidence="3 7" id="KW-1133">Transmembrane helix</keyword>
<keyword evidence="4 7" id="KW-0472">Membrane</keyword>
<feature type="transmembrane region" description="Helical" evidence="7">
    <location>
        <begin position="33"/>
        <end position="51"/>
    </location>
</feature>
<reference evidence="10" key="1">
    <citation type="journal article" date="2019" name="Int. J. Syst. Evol. Microbiol.">
        <title>The Global Catalogue of Microorganisms (GCM) 10K type strain sequencing project: providing services to taxonomists for standard genome sequencing and annotation.</title>
        <authorList>
            <consortium name="The Broad Institute Genomics Platform"/>
            <consortium name="The Broad Institute Genome Sequencing Center for Infectious Disease"/>
            <person name="Wu L."/>
            <person name="Ma J."/>
        </authorList>
    </citation>
    <scope>NUCLEOTIDE SEQUENCE [LARGE SCALE GENOMIC DNA]</scope>
    <source>
        <strain evidence="10">PCU 347</strain>
    </source>
</reference>
<feature type="domain" description="Major facilitator superfamily (MFS) profile" evidence="8">
    <location>
        <begin position="1"/>
        <end position="346"/>
    </location>
</feature>
<keyword evidence="5" id="KW-0046">Antibiotic resistance</keyword>
<keyword evidence="2 7" id="KW-0812">Transmembrane</keyword>
<dbReference type="RefSeq" id="WP_381739143.1">
    <property type="nucleotide sequence ID" value="NZ_JBHSDP010000014.1"/>
</dbReference>
<dbReference type="SUPFAM" id="SSF103473">
    <property type="entry name" value="MFS general substrate transporter"/>
    <property type="match status" value="1"/>
</dbReference>
<evidence type="ECO:0000256" key="3">
    <source>
        <dbReference type="ARBA" id="ARBA00022989"/>
    </source>
</evidence>
<dbReference type="Pfam" id="PF07690">
    <property type="entry name" value="MFS_1"/>
    <property type="match status" value="2"/>
</dbReference>
<dbReference type="PANTHER" id="PTHR42718:SF49">
    <property type="entry name" value="EXPORT PROTEIN"/>
    <property type="match status" value="1"/>
</dbReference>
<organism evidence="9 10">
    <name type="scientific">Streptomyces andamanensis</name>
    <dbReference type="NCBI Taxonomy" id="1565035"/>
    <lineage>
        <taxon>Bacteria</taxon>
        <taxon>Bacillati</taxon>
        <taxon>Actinomycetota</taxon>
        <taxon>Actinomycetes</taxon>
        <taxon>Kitasatosporales</taxon>
        <taxon>Streptomycetaceae</taxon>
        <taxon>Streptomyces</taxon>
    </lineage>
</organism>
<feature type="transmembrane region" description="Helical" evidence="7">
    <location>
        <begin position="97"/>
        <end position="117"/>
    </location>
</feature>
<dbReference type="PANTHER" id="PTHR42718">
    <property type="entry name" value="MAJOR FACILITATOR SUPERFAMILY MULTIDRUG TRANSPORTER MFSC"/>
    <property type="match status" value="1"/>
</dbReference>
<dbReference type="InterPro" id="IPR020846">
    <property type="entry name" value="MFS_dom"/>
</dbReference>
<accession>A0ABV8TE40</accession>
<protein>
    <submittedName>
        <fullName evidence="9">MFS transporter</fullName>
    </submittedName>
</protein>
<dbReference type="Gene3D" id="1.20.1250.20">
    <property type="entry name" value="MFS general substrate transporter like domains"/>
    <property type="match status" value="1"/>
</dbReference>
<feature type="region of interest" description="Disordered" evidence="6">
    <location>
        <begin position="60"/>
        <end position="83"/>
    </location>
</feature>
<comment type="caution">
    <text evidence="9">The sequence shown here is derived from an EMBL/GenBank/DDBJ whole genome shotgun (WGS) entry which is preliminary data.</text>
</comment>
<feature type="transmembrane region" description="Helical" evidence="7">
    <location>
        <begin position="166"/>
        <end position="190"/>
    </location>
</feature>
<dbReference type="Proteomes" id="UP001595824">
    <property type="component" value="Unassembled WGS sequence"/>
</dbReference>
<evidence type="ECO:0000256" key="7">
    <source>
        <dbReference type="SAM" id="Phobius"/>
    </source>
</evidence>
<evidence type="ECO:0000313" key="10">
    <source>
        <dbReference type="Proteomes" id="UP001595824"/>
    </source>
</evidence>